<protein>
    <submittedName>
        <fullName evidence="2">Glycosyltransferase</fullName>
    </submittedName>
</protein>
<dbReference type="PANTHER" id="PTHR43630">
    <property type="entry name" value="POLY-BETA-1,6-N-ACETYL-D-GLUCOSAMINE SYNTHASE"/>
    <property type="match status" value="1"/>
</dbReference>
<evidence type="ECO:0000259" key="1">
    <source>
        <dbReference type="Pfam" id="PF00535"/>
    </source>
</evidence>
<accession>A0A6N7IU63</accession>
<gene>
    <name evidence="2" type="ORF">GFC01_10265</name>
</gene>
<dbReference type="PANTHER" id="PTHR43630:SF2">
    <property type="entry name" value="GLYCOSYLTRANSFERASE"/>
    <property type="match status" value="1"/>
</dbReference>
<dbReference type="InterPro" id="IPR001173">
    <property type="entry name" value="Glyco_trans_2-like"/>
</dbReference>
<name>A0A6N7IU63_9FIRM</name>
<proteinExistence type="predicted"/>
<comment type="caution">
    <text evidence="2">The sequence shown here is derived from an EMBL/GenBank/DDBJ whole genome shotgun (WGS) entry which is preliminary data.</text>
</comment>
<feature type="domain" description="Glycosyltransferase 2-like" evidence="1">
    <location>
        <begin position="17"/>
        <end position="131"/>
    </location>
</feature>
<evidence type="ECO:0000313" key="2">
    <source>
        <dbReference type="EMBL" id="MQL52638.1"/>
    </source>
</evidence>
<dbReference type="EMBL" id="WHYR01000026">
    <property type="protein sequence ID" value="MQL52638.1"/>
    <property type="molecule type" value="Genomic_DNA"/>
</dbReference>
<dbReference type="GO" id="GO:0016740">
    <property type="term" value="F:transferase activity"/>
    <property type="evidence" value="ECO:0007669"/>
    <property type="project" value="UniProtKB-KW"/>
</dbReference>
<dbReference type="CDD" id="cd02511">
    <property type="entry name" value="Beta4Glucosyltransferase"/>
    <property type="match status" value="1"/>
</dbReference>
<dbReference type="Proteomes" id="UP000441717">
    <property type="component" value="Unassembled WGS sequence"/>
</dbReference>
<dbReference type="AlphaFoldDB" id="A0A6N7IU63"/>
<keyword evidence="2" id="KW-0808">Transferase</keyword>
<dbReference type="Gene3D" id="3.90.550.10">
    <property type="entry name" value="Spore Coat Polysaccharide Biosynthesis Protein SpsA, Chain A"/>
    <property type="match status" value="1"/>
</dbReference>
<organism evidence="2 3">
    <name type="scientific">Desulfofundulus thermobenzoicus</name>
    <dbReference type="NCBI Taxonomy" id="29376"/>
    <lineage>
        <taxon>Bacteria</taxon>
        <taxon>Bacillati</taxon>
        <taxon>Bacillota</taxon>
        <taxon>Clostridia</taxon>
        <taxon>Eubacteriales</taxon>
        <taxon>Peptococcaceae</taxon>
        <taxon>Desulfofundulus</taxon>
    </lineage>
</organism>
<keyword evidence="3" id="KW-1185">Reference proteome</keyword>
<dbReference type="Pfam" id="PF00535">
    <property type="entry name" value="Glycos_transf_2"/>
    <property type="match status" value="1"/>
</dbReference>
<evidence type="ECO:0000313" key="3">
    <source>
        <dbReference type="Proteomes" id="UP000441717"/>
    </source>
</evidence>
<sequence length="302" mass="32853">MRPGGGVDPVSGSPTVSLCVIARDEEHCLASCLDSVRSLVQEIVVVDTGSTDRTVEVAVSRGARVFSYPWAGDFASARNYSLALARGQWILVLDADEILAPVSPQELSALLSAPGVEGYFVTIRNYLGRGETVAEDRVVRLFKNNPAYRFTGAIHEQVAGSIMAQNGGGGLACSGLVIHHRGYLQRQLQARDKHRRNIGIICRALEKQPADPFLLYSLGIEYCHCGETARGIEQLEKALVLVRGHEGYFHDLLVLLCAALLKAGNHDRLKTVLEGSLCMFPNDPDLLLIKEACSRTVKGEEL</sequence>
<dbReference type="SUPFAM" id="SSF48452">
    <property type="entry name" value="TPR-like"/>
    <property type="match status" value="1"/>
</dbReference>
<dbReference type="Gene3D" id="1.25.40.10">
    <property type="entry name" value="Tetratricopeptide repeat domain"/>
    <property type="match status" value="1"/>
</dbReference>
<dbReference type="InterPro" id="IPR029044">
    <property type="entry name" value="Nucleotide-diphossugar_trans"/>
</dbReference>
<dbReference type="InterPro" id="IPR011990">
    <property type="entry name" value="TPR-like_helical_dom_sf"/>
</dbReference>
<reference evidence="2 3" key="1">
    <citation type="submission" date="2019-10" db="EMBL/GenBank/DDBJ databases">
        <title>Comparative genomics of sulfur disproportionating microorganisms.</title>
        <authorList>
            <person name="Ward L.M."/>
            <person name="Bertran E."/>
            <person name="Johnston D."/>
        </authorList>
    </citation>
    <scope>NUCLEOTIDE SEQUENCE [LARGE SCALE GENOMIC DNA]</scope>
    <source>
        <strain evidence="2 3">DSM 14055</strain>
    </source>
</reference>
<dbReference type="SUPFAM" id="SSF53448">
    <property type="entry name" value="Nucleotide-diphospho-sugar transferases"/>
    <property type="match status" value="1"/>
</dbReference>